<name>W5J8W8_ANODA</name>
<gene>
    <name evidence="3" type="ORF">AND_009111</name>
</gene>
<evidence type="ECO:0000313" key="4">
    <source>
        <dbReference type="EnsemblMetazoa" id="ADAC009111-PA"/>
    </source>
</evidence>
<keyword evidence="2" id="KW-0732">Signal</keyword>
<protein>
    <submittedName>
        <fullName evidence="3 4">Uncharacterized protein</fullName>
    </submittedName>
</protein>
<dbReference type="EnsemblMetazoa" id="ADAC009111-RA">
    <property type="protein sequence ID" value="ADAC009111-PA"/>
    <property type="gene ID" value="ADAC009111"/>
</dbReference>
<evidence type="ECO:0000256" key="1">
    <source>
        <dbReference type="SAM" id="MobiDB-lite"/>
    </source>
</evidence>
<dbReference type="OMA" id="INCHEGE"/>
<accession>W5J8W8</accession>
<dbReference type="VEuPathDB" id="VectorBase:ADAC009111"/>
<feature type="region of interest" description="Disordered" evidence="1">
    <location>
        <begin position="169"/>
        <end position="195"/>
    </location>
</feature>
<dbReference type="HOGENOM" id="CLU_872261_0_0_1"/>
<proteinExistence type="predicted"/>
<dbReference type="eggNOG" id="ENOG502SYYF">
    <property type="taxonomic scope" value="Eukaryota"/>
</dbReference>
<organism evidence="3">
    <name type="scientific">Anopheles darlingi</name>
    <name type="common">Mosquito</name>
    <dbReference type="NCBI Taxonomy" id="43151"/>
    <lineage>
        <taxon>Eukaryota</taxon>
        <taxon>Metazoa</taxon>
        <taxon>Ecdysozoa</taxon>
        <taxon>Arthropoda</taxon>
        <taxon>Hexapoda</taxon>
        <taxon>Insecta</taxon>
        <taxon>Pterygota</taxon>
        <taxon>Neoptera</taxon>
        <taxon>Endopterygota</taxon>
        <taxon>Diptera</taxon>
        <taxon>Nematocera</taxon>
        <taxon>Culicoidea</taxon>
        <taxon>Culicidae</taxon>
        <taxon>Anophelinae</taxon>
        <taxon>Anopheles</taxon>
    </lineage>
</organism>
<dbReference type="VEuPathDB" id="VectorBase:ADAR2_009757"/>
<feature type="chain" id="PRO_5010155068" evidence="2">
    <location>
        <begin position="25"/>
        <end position="312"/>
    </location>
</feature>
<reference evidence="3 5" key="1">
    <citation type="journal article" date="2010" name="BMC Genomics">
        <title>Combination of measures distinguishes pre-miRNAs from other stem-loops in the genome of the newly sequenced Anopheles darlingi.</title>
        <authorList>
            <person name="Mendes N.D."/>
            <person name="Freitas A.T."/>
            <person name="Vasconcelos A.T."/>
            <person name="Sagot M.F."/>
        </authorList>
    </citation>
    <scope>NUCLEOTIDE SEQUENCE</scope>
</reference>
<evidence type="ECO:0000256" key="2">
    <source>
        <dbReference type="SAM" id="SignalP"/>
    </source>
</evidence>
<evidence type="ECO:0000313" key="5">
    <source>
        <dbReference type="Proteomes" id="UP000000673"/>
    </source>
</evidence>
<reference evidence="3" key="2">
    <citation type="submission" date="2010-05" db="EMBL/GenBank/DDBJ databases">
        <authorList>
            <person name="Almeida L.G."/>
            <person name="Nicolas M.F."/>
            <person name="Souza R.C."/>
            <person name="Vasconcelos A.T.R."/>
        </authorList>
    </citation>
    <scope>NUCLEOTIDE SEQUENCE</scope>
</reference>
<sequence>MSQFTSEWLVKLGFLAMIVATIDGAPSTITAHHARNPDVRPARKRNVDDVIAASGGSNDKPSLTTYDQRQNGKYNIHVNIKDVKIIAVDGENLEGNLGDDTDYDYGDYDYDPAHLTVSPLPIFGSGSVSITKPPKSTTKAPPITSTTTTATTTMTTTTRKPMQAVTMMGSESVTQPPKEPVKTPLKPTESSTSAPEPITTEALVVNAGTTELPPSNIIVIKPTPAPVQYDYQEIPVQVIMDPILRPGAKYRSNQHVPGPVASRRHYEVQPSIRRSINCHEGEYRDRDGNCRARRSGILKLFRLLSSLKEKND</sequence>
<dbReference type="AlphaFoldDB" id="W5J8W8"/>
<feature type="signal peptide" evidence="2">
    <location>
        <begin position="1"/>
        <end position="24"/>
    </location>
</feature>
<reference evidence="4" key="4">
    <citation type="submission" date="2015-06" db="UniProtKB">
        <authorList>
            <consortium name="EnsemblMetazoa"/>
        </authorList>
    </citation>
    <scope>IDENTIFICATION</scope>
</reference>
<dbReference type="Proteomes" id="UP000000673">
    <property type="component" value="Unassembled WGS sequence"/>
</dbReference>
<reference evidence="3" key="3">
    <citation type="journal article" date="2013" name="Nucleic Acids Res.">
        <title>The genome of Anopheles darlingi, the main neotropical malaria vector.</title>
        <authorList>
            <person name="Marinotti O."/>
            <person name="Cerqueira G.C."/>
            <person name="de Almeida L.G."/>
            <person name="Ferro M.I."/>
            <person name="Loreto E.L."/>
            <person name="Zaha A."/>
            <person name="Teixeira S.M."/>
            <person name="Wespiser A.R."/>
            <person name="Almeida E Silva A."/>
            <person name="Schlindwein A.D."/>
            <person name="Pacheco A.C."/>
            <person name="Silva A.L."/>
            <person name="Graveley B.R."/>
            <person name="Walenz B.P."/>
            <person name="Lima Bde A."/>
            <person name="Ribeiro C.A."/>
            <person name="Nunes-Silva C.G."/>
            <person name="de Carvalho C.R."/>
            <person name="Soares C.M."/>
            <person name="de Menezes C.B."/>
            <person name="Matiolli C."/>
            <person name="Caffrey D."/>
            <person name="Araujo D.A."/>
            <person name="de Oliveira D.M."/>
            <person name="Golenbock D."/>
            <person name="Grisard E.C."/>
            <person name="Fantinatti-Garboggini F."/>
            <person name="de Carvalho F.M."/>
            <person name="Barcellos F.G."/>
            <person name="Prosdocimi F."/>
            <person name="May G."/>
            <person name="Azevedo Junior G.M."/>
            <person name="Guimaraes G.M."/>
            <person name="Goldman G.H."/>
            <person name="Padilha I.Q."/>
            <person name="Batista Jda S."/>
            <person name="Ferro J.A."/>
            <person name="Ribeiro J.M."/>
            <person name="Fietto J.L."/>
            <person name="Dabbas K.M."/>
            <person name="Cerdeira L."/>
            <person name="Agnez-Lima L.F."/>
            <person name="Brocchi M."/>
            <person name="de Carvalho M.O."/>
            <person name="Teixeira Mde M."/>
            <person name="Diniz Maia Mde M."/>
            <person name="Goldman M.H."/>
            <person name="Cruz Schneider M.P."/>
            <person name="Felipe M.S."/>
            <person name="Hungria M."/>
            <person name="Nicolas M.F."/>
            <person name="Pereira M."/>
            <person name="Montes M.A."/>
            <person name="Cantao M.E."/>
            <person name="Vincentz M."/>
            <person name="Rafael M.S."/>
            <person name="Silverman N."/>
            <person name="Stoco P.H."/>
            <person name="Souza R.C."/>
            <person name="Vicentini R."/>
            <person name="Gazzinelli R.T."/>
            <person name="Neves Rde O."/>
            <person name="Silva R."/>
            <person name="Astolfi-Filho S."/>
            <person name="Maciel T.E."/>
            <person name="Urmenyi T.P."/>
            <person name="Tadei W.P."/>
            <person name="Camargo E.P."/>
            <person name="de Vasconcelos A.T."/>
        </authorList>
    </citation>
    <scope>NUCLEOTIDE SEQUENCE</scope>
</reference>
<dbReference type="EMBL" id="ADMH02002093">
    <property type="protein sequence ID" value="ETN59330.1"/>
    <property type="molecule type" value="Genomic_DNA"/>
</dbReference>
<evidence type="ECO:0000313" key="3">
    <source>
        <dbReference type="EMBL" id="ETN59330.1"/>
    </source>
</evidence>
<keyword evidence="5" id="KW-1185">Reference proteome</keyword>